<dbReference type="Gene3D" id="3.60.15.10">
    <property type="entry name" value="Ribonuclease Z/Hydroxyacylglutathione hydrolase-like"/>
    <property type="match status" value="1"/>
</dbReference>
<comment type="cofactor">
    <cofactor evidence="1">
        <name>Zn(2+)</name>
        <dbReference type="ChEBI" id="CHEBI:29105"/>
    </cofactor>
</comment>
<dbReference type="InterPro" id="IPR036866">
    <property type="entry name" value="RibonucZ/Hydroxyglut_hydro"/>
</dbReference>
<comment type="caution">
    <text evidence="6">The sequence shown here is derived from an EMBL/GenBank/DDBJ whole genome shotgun (WGS) entry which is preliminary data.</text>
</comment>
<evidence type="ECO:0000313" key="6">
    <source>
        <dbReference type="EMBL" id="KUK68025.1"/>
    </source>
</evidence>
<dbReference type="PANTHER" id="PTHR46233:SF3">
    <property type="entry name" value="HYDROXYACYLGLUTATHIONE HYDROLASE GLOC"/>
    <property type="match status" value="1"/>
</dbReference>
<evidence type="ECO:0000259" key="5">
    <source>
        <dbReference type="SMART" id="SM00849"/>
    </source>
</evidence>
<dbReference type="SUPFAM" id="SSF56281">
    <property type="entry name" value="Metallo-hydrolase/oxidoreductase"/>
    <property type="match status" value="1"/>
</dbReference>
<evidence type="ECO:0000313" key="7">
    <source>
        <dbReference type="Proteomes" id="UP000054260"/>
    </source>
</evidence>
<dbReference type="InterPro" id="IPR001279">
    <property type="entry name" value="Metallo-B-lactamas"/>
</dbReference>
<dbReference type="Proteomes" id="UP000054260">
    <property type="component" value="Unassembled WGS sequence"/>
</dbReference>
<evidence type="ECO:0000256" key="3">
    <source>
        <dbReference type="ARBA" id="ARBA00022801"/>
    </source>
</evidence>
<dbReference type="PANTHER" id="PTHR46233">
    <property type="entry name" value="HYDROXYACYLGLUTATHIONE HYDROLASE GLOC"/>
    <property type="match status" value="1"/>
</dbReference>
<evidence type="ECO:0000256" key="1">
    <source>
        <dbReference type="ARBA" id="ARBA00001947"/>
    </source>
</evidence>
<dbReference type="InterPro" id="IPR051453">
    <property type="entry name" value="MBL_Glyoxalase_II"/>
</dbReference>
<keyword evidence="2" id="KW-0479">Metal-binding</keyword>
<keyword evidence="3 6" id="KW-0378">Hydrolase</keyword>
<organism evidence="6 7">
    <name type="scientific">Mesotoga infera</name>
    <dbReference type="NCBI Taxonomy" id="1236046"/>
    <lineage>
        <taxon>Bacteria</taxon>
        <taxon>Thermotogati</taxon>
        <taxon>Thermotogota</taxon>
        <taxon>Thermotogae</taxon>
        <taxon>Kosmotogales</taxon>
        <taxon>Kosmotogaceae</taxon>
        <taxon>Mesotoga</taxon>
    </lineage>
</organism>
<dbReference type="CDD" id="cd06262">
    <property type="entry name" value="metallo-hydrolase-like_MBL-fold"/>
    <property type="match status" value="1"/>
</dbReference>
<accession>A0A101H1P7</accession>
<evidence type="ECO:0000256" key="2">
    <source>
        <dbReference type="ARBA" id="ARBA00022723"/>
    </source>
</evidence>
<gene>
    <name evidence="6" type="ORF">XD86_0440</name>
</gene>
<protein>
    <submittedName>
        <fullName evidence="6">Zn-dependent hydrolase, glyoxylase</fullName>
    </submittedName>
</protein>
<sequence>MTVKRLLARAMDENCYVVEEEERVTIIDPGCGVSAELLPLVGRKKVRVLLTHGHADHIFDLDKIVSDEIVIHELDRNMLIDPEESLLYIFGKEALLIEEAKIRTTEILDGQWKCFHTPGHTEGSCCFLYGKQQLFSGDTVFSNSVGRTDLPGGNEIEMDRSIQRLRQLFNELPNLRVLPGHGPEATAQDILRENPFFR</sequence>
<dbReference type="GO" id="GO:0046872">
    <property type="term" value="F:metal ion binding"/>
    <property type="evidence" value="ECO:0007669"/>
    <property type="project" value="UniProtKB-KW"/>
</dbReference>
<dbReference type="AlphaFoldDB" id="A0A101H1P7"/>
<dbReference type="PATRIC" id="fig|1236046.6.peg.555"/>
<proteinExistence type="predicted"/>
<reference evidence="7" key="1">
    <citation type="journal article" date="2015" name="MBio">
        <title>Genome-Resolved Metagenomic Analysis Reveals Roles for Candidate Phyla and Other Microbial Community Members in Biogeochemical Transformations in Oil Reservoirs.</title>
        <authorList>
            <person name="Hu P."/>
            <person name="Tom L."/>
            <person name="Singh A."/>
            <person name="Thomas B.C."/>
            <person name="Baker B.J."/>
            <person name="Piceno Y.M."/>
            <person name="Andersen G.L."/>
            <person name="Banfield J.F."/>
        </authorList>
    </citation>
    <scope>NUCLEOTIDE SEQUENCE [LARGE SCALE GENOMIC DNA]</scope>
</reference>
<dbReference type="GO" id="GO:0016787">
    <property type="term" value="F:hydrolase activity"/>
    <property type="evidence" value="ECO:0007669"/>
    <property type="project" value="UniProtKB-KW"/>
</dbReference>
<evidence type="ECO:0000256" key="4">
    <source>
        <dbReference type="ARBA" id="ARBA00022833"/>
    </source>
</evidence>
<dbReference type="SMART" id="SM00849">
    <property type="entry name" value="Lactamase_B"/>
    <property type="match status" value="1"/>
</dbReference>
<dbReference type="Pfam" id="PF00753">
    <property type="entry name" value="Lactamase_B"/>
    <property type="match status" value="1"/>
</dbReference>
<feature type="domain" description="Metallo-beta-lactamase" evidence="5">
    <location>
        <begin position="12"/>
        <end position="181"/>
    </location>
</feature>
<name>A0A101H1P7_9BACT</name>
<keyword evidence="4" id="KW-0862">Zinc</keyword>
<dbReference type="EMBL" id="LGGH01000044">
    <property type="protein sequence ID" value="KUK68025.1"/>
    <property type="molecule type" value="Genomic_DNA"/>
</dbReference>